<reference evidence="1 2" key="1">
    <citation type="submission" date="2022-10" db="EMBL/GenBank/DDBJ databases">
        <title>Paucibacter sp. hw1 Genome sequencing.</title>
        <authorList>
            <person name="Park S."/>
        </authorList>
    </citation>
    <scope>NUCLEOTIDE SEQUENCE [LARGE SCALE GENOMIC DNA]</scope>
    <source>
        <strain evidence="2">hw1</strain>
    </source>
</reference>
<dbReference type="RefSeq" id="WP_273601961.1">
    <property type="nucleotide sequence ID" value="NZ_JAQQXT010000015.1"/>
</dbReference>
<dbReference type="InterPro" id="IPR023401">
    <property type="entry name" value="ODC_N"/>
</dbReference>
<proteinExistence type="predicted"/>
<evidence type="ECO:0000313" key="2">
    <source>
        <dbReference type="Proteomes" id="UP001221189"/>
    </source>
</evidence>
<comment type="caution">
    <text evidence="1">The sequence shown here is derived from an EMBL/GenBank/DDBJ whole genome shotgun (WGS) entry which is preliminary data.</text>
</comment>
<dbReference type="PANTHER" id="PTHR13812">
    <property type="entry name" value="KETIMINE REDUCTASE MU-CRYSTALLIN"/>
    <property type="match status" value="1"/>
</dbReference>
<organism evidence="1 2">
    <name type="scientific">Roseateles albus</name>
    <dbReference type="NCBI Taxonomy" id="2987525"/>
    <lineage>
        <taxon>Bacteria</taxon>
        <taxon>Pseudomonadati</taxon>
        <taxon>Pseudomonadota</taxon>
        <taxon>Betaproteobacteria</taxon>
        <taxon>Burkholderiales</taxon>
        <taxon>Sphaerotilaceae</taxon>
        <taxon>Roseateles</taxon>
    </lineage>
</organism>
<dbReference type="NCBIfam" id="NF005603">
    <property type="entry name" value="PRK07340.1"/>
    <property type="match status" value="1"/>
</dbReference>
<dbReference type="InterPro" id="IPR003462">
    <property type="entry name" value="ODC_Mu_crystall"/>
</dbReference>
<gene>
    <name evidence="1" type="ORF">PRZ03_20055</name>
</gene>
<name>A0ABT5KKF3_9BURK</name>
<keyword evidence="2" id="KW-1185">Reference proteome</keyword>
<dbReference type="Pfam" id="PF02423">
    <property type="entry name" value="OCD_Mu_crystall"/>
    <property type="match status" value="1"/>
</dbReference>
<protein>
    <submittedName>
        <fullName evidence="1">Delta(1)-pyrroline-2-carboxylate reductase family protein</fullName>
    </submittedName>
</protein>
<dbReference type="PANTHER" id="PTHR13812:SF19">
    <property type="entry name" value="KETIMINE REDUCTASE MU-CRYSTALLIN"/>
    <property type="match status" value="1"/>
</dbReference>
<dbReference type="Gene3D" id="3.40.50.720">
    <property type="entry name" value="NAD(P)-binding Rossmann-like Domain"/>
    <property type="match status" value="1"/>
</dbReference>
<evidence type="ECO:0000313" key="1">
    <source>
        <dbReference type="EMBL" id="MDC8773867.1"/>
    </source>
</evidence>
<dbReference type="Gene3D" id="3.30.1780.10">
    <property type="entry name" value="ornithine cyclodeaminase, domain 1"/>
    <property type="match status" value="1"/>
</dbReference>
<dbReference type="EMBL" id="JAQQXT010000015">
    <property type="protein sequence ID" value="MDC8773867.1"/>
    <property type="molecule type" value="Genomic_DNA"/>
</dbReference>
<dbReference type="InterPro" id="IPR036291">
    <property type="entry name" value="NAD(P)-bd_dom_sf"/>
</dbReference>
<sequence length="298" mass="31491">MRILNAEATADLLPYERLIPAVARAMQDLRAGLIHASARTVLPLPEGGTYLAMPCTDARYAVTKLVAVNPANRERGQPTIQGRVVVSEAGTGTPLIILDGIVVTARRTAAVTLLGIETLLARPPETVVLVGTGTQAMTHALAMSERWPGVQLRCVGRVRAQSSAFAAALSAQGLNARVLPLEQALEDASVAVTATTSLTAVLPDDVAPNTLIVGLGSFTPQMAELPAKQVRQRQLWVDDLDGARHEAGDLLQAGVDWSRVHILAEALADKTLPRAPMLLKTVGHAAWDLAAVRTALAE</sequence>
<accession>A0ABT5KKF3</accession>
<dbReference type="SUPFAM" id="SSF51735">
    <property type="entry name" value="NAD(P)-binding Rossmann-fold domains"/>
    <property type="match status" value="1"/>
</dbReference>
<dbReference type="Proteomes" id="UP001221189">
    <property type="component" value="Unassembled WGS sequence"/>
</dbReference>
<dbReference type="PIRSF" id="PIRSF001439">
    <property type="entry name" value="CryM"/>
    <property type="match status" value="1"/>
</dbReference>